<proteinExistence type="predicted"/>
<evidence type="ECO:0000313" key="1">
    <source>
        <dbReference type="EMBL" id="ROU09434.1"/>
    </source>
</evidence>
<accession>A0A3N2RPR5</accession>
<dbReference type="EMBL" id="RCTY01000001">
    <property type="protein sequence ID" value="ROU09434.1"/>
    <property type="molecule type" value="Genomic_DNA"/>
</dbReference>
<dbReference type="RefSeq" id="WP_123645648.1">
    <property type="nucleotide sequence ID" value="NZ_RCTY01000001.1"/>
</dbReference>
<dbReference type="AlphaFoldDB" id="A0A3N2RPR5"/>
<gene>
    <name evidence="1" type="ORF">D9T17_00995</name>
</gene>
<reference evidence="1 2" key="1">
    <citation type="submission" date="2018-10" db="EMBL/GenBank/DDBJ databases">
        <title>The genome of Lysobacter enzymogenes OH11.</title>
        <authorList>
            <person name="Liu F."/>
            <person name="Zhao Y."/>
            <person name="Qian G."/>
            <person name="Chen Y."/>
            <person name="Xu H."/>
        </authorList>
    </citation>
    <scope>NUCLEOTIDE SEQUENCE [LARGE SCALE GENOMIC DNA]</scope>
    <source>
        <strain evidence="1 2">OH11</strain>
    </source>
</reference>
<organism evidence="1 2">
    <name type="scientific">Lysobacter enzymogenes</name>
    <dbReference type="NCBI Taxonomy" id="69"/>
    <lineage>
        <taxon>Bacteria</taxon>
        <taxon>Pseudomonadati</taxon>
        <taxon>Pseudomonadota</taxon>
        <taxon>Gammaproteobacteria</taxon>
        <taxon>Lysobacterales</taxon>
        <taxon>Lysobacteraceae</taxon>
        <taxon>Lysobacter</taxon>
    </lineage>
</organism>
<sequence length="103" mass="11211">MTQAKRNGSAEQQLRVLHANLTGSADATLALLRRAVDQKKMRITADDRVGEGDVAELLGWTAASLANKRREGAAPPCYKLGGGGHRITYRLSEVAAWIESHRE</sequence>
<protein>
    <recommendedName>
        <fullName evidence="3">Helix-turn-helix domain-containing protein</fullName>
    </recommendedName>
</protein>
<evidence type="ECO:0000313" key="2">
    <source>
        <dbReference type="Proteomes" id="UP000275910"/>
    </source>
</evidence>
<comment type="caution">
    <text evidence="1">The sequence shown here is derived from an EMBL/GenBank/DDBJ whole genome shotgun (WGS) entry which is preliminary data.</text>
</comment>
<dbReference type="Gene3D" id="1.10.10.10">
    <property type="entry name" value="Winged helix-like DNA-binding domain superfamily/Winged helix DNA-binding domain"/>
    <property type="match status" value="1"/>
</dbReference>
<dbReference type="InterPro" id="IPR009061">
    <property type="entry name" value="DNA-bd_dom_put_sf"/>
</dbReference>
<evidence type="ECO:0008006" key="3">
    <source>
        <dbReference type="Google" id="ProtNLM"/>
    </source>
</evidence>
<dbReference type="SUPFAM" id="SSF46955">
    <property type="entry name" value="Putative DNA-binding domain"/>
    <property type="match status" value="1"/>
</dbReference>
<dbReference type="Proteomes" id="UP000275910">
    <property type="component" value="Unassembled WGS sequence"/>
</dbReference>
<name>A0A3N2RPR5_LYSEN</name>
<dbReference type="InterPro" id="IPR036388">
    <property type="entry name" value="WH-like_DNA-bd_sf"/>
</dbReference>